<sequence length="104" mass="12107">MLGLCIDIGNGEVKKLYRLGHGKNRPILVRLANRMNKEKIMDSKKALKDSRIRICADFEYEMRYRRKKTKRRKTEHRREAADPPALVLATEISLKASGKKKQLN</sequence>
<evidence type="ECO:0000313" key="1">
    <source>
        <dbReference type="EMBL" id="KAJ4447376.1"/>
    </source>
</evidence>
<accession>A0ABQ8TN82</accession>
<proteinExistence type="predicted"/>
<dbReference type="EMBL" id="JAJSOF020000005">
    <property type="protein sequence ID" value="KAJ4447376.1"/>
    <property type="molecule type" value="Genomic_DNA"/>
</dbReference>
<reference evidence="1 2" key="1">
    <citation type="journal article" date="2022" name="Allergy">
        <title>Genome assembly and annotation of Periplaneta americana reveal a comprehensive cockroach allergen profile.</title>
        <authorList>
            <person name="Wang L."/>
            <person name="Xiong Q."/>
            <person name="Saelim N."/>
            <person name="Wang L."/>
            <person name="Nong W."/>
            <person name="Wan A.T."/>
            <person name="Shi M."/>
            <person name="Liu X."/>
            <person name="Cao Q."/>
            <person name="Hui J.H.L."/>
            <person name="Sookrung N."/>
            <person name="Leung T.F."/>
            <person name="Tungtrongchitr A."/>
            <person name="Tsui S.K.W."/>
        </authorList>
    </citation>
    <scope>NUCLEOTIDE SEQUENCE [LARGE SCALE GENOMIC DNA]</scope>
    <source>
        <strain evidence="1">PWHHKU_190912</strain>
    </source>
</reference>
<keyword evidence="2" id="KW-1185">Reference proteome</keyword>
<gene>
    <name evidence="1" type="ORF">ANN_09382</name>
</gene>
<comment type="caution">
    <text evidence="1">The sequence shown here is derived from an EMBL/GenBank/DDBJ whole genome shotgun (WGS) entry which is preliminary data.</text>
</comment>
<dbReference type="Proteomes" id="UP001148838">
    <property type="component" value="Unassembled WGS sequence"/>
</dbReference>
<evidence type="ECO:0000313" key="2">
    <source>
        <dbReference type="Proteomes" id="UP001148838"/>
    </source>
</evidence>
<protein>
    <submittedName>
        <fullName evidence="1">Uncharacterized protein</fullName>
    </submittedName>
</protein>
<organism evidence="1 2">
    <name type="scientific">Periplaneta americana</name>
    <name type="common">American cockroach</name>
    <name type="synonym">Blatta americana</name>
    <dbReference type="NCBI Taxonomy" id="6978"/>
    <lineage>
        <taxon>Eukaryota</taxon>
        <taxon>Metazoa</taxon>
        <taxon>Ecdysozoa</taxon>
        <taxon>Arthropoda</taxon>
        <taxon>Hexapoda</taxon>
        <taxon>Insecta</taxon>
        <taxon>Pterygota</taxon>
        <taxon>Neoptera</taxon>
        <taxon>Polyneoptera</taxon>
        <taxon>Dictyoptera</taxon>
        <taxon>Blattodea</taxon>
        <taxon>Blattoidea</taxon>
        <taxon>Blattidae</taxon>
        <taxon>Blattinae</taxon>
        <taxon>Periplaneta</taxon>
    </lineage>
</organism>
<name>A0ABQ8TN82_PERAM</name>